<feature type="transmembrane region" description="Helical" evidence="6">
    <location>
        <begin position="363"/>
        <end position="381"/>
    </location>
</feature>
<comment type="subcellular location">
    <subcellularLocation>
        <location evidence="1">Membrane</location>
        <topology evidence="1">Multi-pass membrane protein</topology>
    </subcellularLocation>
</comment>
<feature type="transmembrane region" description="Helical" evidence="6">
    <location>
        <begin position="184"/>
        <end position="206"/>
    </location>
</feature>
<dbReference type="PROSITE" id="PS50850">
    <property type="entry name" value="MFS"/>
    <property type="match status" value="1"/>
</dbReference>
<feature type="transmembrane region" description="Helical" evidence="6">
    <location>
        <begin position="226"/>
        <end position="250"/>
    </location>
</feature>
<dbReference type="SUPFAM" id="SSF103473">
    <property type="entry name" value="MFS general substrate transporter"/>
    <property type="match status" value="1"/>
</dbReference>
<sequence length="512" mass="56078">MAPEPSDKSRKGDVEEVVDVGDGKDITIPPEVIPRYVPASDEERALDRSVNLKLDFTVLLVLAISFILCGIDKTNVGFVATSSFVKDANLEPDDIPNSLSLFSATYVPLQPIMVILGRRVGPRWWLACSLGAWGCLSMAHAGIRSSGALIALRLLLGVAESGFTQTAFYYMSTMYPKFSLGLRMGLFSGMYSIASAFAGLIAYGLLHVETETIHGWQAVFLVEGGLTILIALIALFVFPTNVGTAWFLNAKERAHAVARMQRDLAGAQELMEHGEAGSRMAELKRDIVDVAKDWKKLLTVVFNITSVLPVTAFTTFLPLIVQGIGYKGIDATLMSVPPFVVGSIGLVIIVYSSDHFRERSLHTVFGMLLGLIGCAVMAASSDPKLRYGFAHVCLSGVFAGGPLIAVWLAGNTPWTGARSLVLGINGYSNLAGVIAGQLFKSKYGPSYKYPLTVTMIITAVGMLGFVFVRVMYMLENRRRRKMVASWDEARFLEERFSTERRGDQRYTWIYAY</sequence>
<feature type="domain" description="Major facilitator superfamily (MFS) profile" evidence="7">
    <location>
        <begin position="58"/>
        <end position="476"/>
    </location>
</feature>
<dbReference type="EMBL" id="MU839833">
    <property type="protein sequence ID" value="KAK1755384.1"/>
    <property type="molecule type" value="Genomic_DNA"/>
</dbReference>
<keyword evidence="5 6" id="KW-0472">Membrane</keyword>
<feature type="transmembrane region" description="Helical" evidence="6">
    <location>
        <begin position="451"/>
        <end position="472"/>
    </location>
</feature>
<dbReference type="PANTHER" id="PTHR43791">
    <property type="entry name" value="PERMEASE-RELATED"/>
    <property type="match status" value="1"/>
</dbReference>
<evidence type="ECO:0000256" key="5">
    <source>
        <dbReference type="ARBA" id="ARBA00023136"/>
    </source>
</evidence>
<evidence type="ECO:0000256" key="6">
    <source>
        <dbReference type="SAM" id="Phobius"/>
    </source>
</evidence>
<feature type="transmembrane region" description="Helical" evidence="6">
    <location>
        <begin position="149"/>
        <end position="172"/>
    </location>
</feature>
<evidence type="ECO:0000256" key="2">
    <source>
        <dbReference type="ARBA" id="ARBA00022448"/>
    </source>
</evidence>
<evidence type="ECO:0000313" key="8">
    <source>
        <dbReference type="EMBL" id="KAK1755384.1"/>
    </source>
</evidence>
<keyword evidence="2" id="KW-0813">Transport</keyword>
<accession>A0AAJ0FBH8</accession>
<proteinExistence type="predicted"/>
<dbReference type="Gene3D" id="1.20.1250.20">
    <property type="entry name" value="MFS general substrate transporter like domains"/>
    <property type="match status" value="1"/>
</dbReference>
<keyword evidence="4 6" id="KW-1133">Transmembrane helix</keyword>
<name>A0AAJ0FBH8_9PEZI</name>
<evidence type="ECO:0000259" key="7">
    <source>
        <dbReference type="PROSITE" id="PS50850"/>
    </source>
</evidence>
<dbReference type="AlphaFoldDB" id="A0AAJ0FBH8"/>
<feature type="transmembrane region" description="Helical" evidence="6">
    <location>
        <begin position="420"/>
        <end position="439"/>
    </location>
</feature>
<organism evidence="8 9">
    <name type="scientific">Echria macrotheca</name>
    <dbReference type="NCBI Taxonomy" id="438768"/>
    <lineage>
        <taxon>Eukaryota</taxon>
        <taxon>Fungi</taxon>
        <taxon>Dikarya</taxon>
        <taxon>Ascomycota</taxon>
        <taxon>Pezizomycotina</taxon>
        <taxon>Sordariomycetes</taxon>
        <taxon>Sordariomycetidae</taxon>
        <taxon>Sordariales</taxon>
        <taxon>Schizotheciaceae</taxon>
        <taxon>Echria</taxon>
    </lineage>
</organism>
<gene>
    <name evidence="8" type="ORF">QBC47DRAFT_343601</name>
</gene>
<dbReference type="Pfam" id="PF07690">
    <property type="entry name" value="MFS_1"/>
    <property type="match status" value="1"/>
</dbReference>
<comment type="caution">
    <text evidence="8">The sequence shown here is derived from an EMBL/GenBank/DDBJ whole genome shotgun (WGS) entry which is preliminary data.</text>
</comment>
<feature type="transmembrane region" description="Helical" evidence="6">
    <location>
        <begin position="124"/>
        <end position="143"/>
    </location>
</feature>
<dbReference type="GO" id="GO:0016020">
    <property type="term" value="C:membrane"/>
    <property type="evidence" value="ECO:0007669"/>
    <property type="project" value="UniProtKB-SubCell"/>
</dbReference>
<dbReference type="GO" id="GO:0022857">
    <property type="term" value="F:transmembrane transporter activity"/>
    <property type="evidence" value="ECO:0007669"/>
    <property type="project" value="InterPro"/>
</dbReference>
<feature type="transmembrane region" description="Helical" evidence="6">
    <location>
        <begin position="300"/>
        <end position="321"/>
    </location>
</feature>
<dbReference type="Proteomes" id="UP001239445">
    <property type="component" value="Unassembled WGS sequence"/>
</dbReference>
<keyword evidence="9" id="KW-1185">Reference proteome</keyword>
<feature type="transmembrane region" description="Helical" evidence="6">
    <location>
        <begin position="333"/>
        <end position="351"/>
    </location>
</feature>
<protein>
    <recommendedName>
        <fullName evidence="7">Major facilitator superfamily (MFS) profile domain-containing protein</fullName>
    </recommendedName>
</protein>
<feature type="transmembrane region" description="Helical" evidence="6">
    <location>
        <begin position="387"/>
        <end position="408"/>
    </location>
</feature>
<evidence type="ECO:0000256" key="4">
    <source>
        <dbReference type="ARBA" id="ARBA00022989"/>
    </source>
</evidence>
<reference evidence="8" key="1">
    <citation type="submission" date="2023-06" db="EMBL/GenBank/DDBJ databases">
        <title>Genome-scale phylogeny and comparative genomics of the fungal order Sordariales.</title>
        <authorList>
            <consortium name="Lawrence Berkeley National Laboratory"/>
            <person name="Hensen N."/>
            <person name="Bonometti L."/>
            <person name="Westerberg I."/>
            <person name="Brannstrom I.O."/>
            <person name="Guillou S."/>
            <person name="Cros-Aarteil S."/>
            <person name="Calhoun S."/>
            <person name="Haridas S."/>
            <person name="Kuo A."/>
            <person name="Mondo S."/>
            <person name="Pangilinan J."/>
            <person name="Riley R."/>
            <person name="Labutti K."/>
            <person name="Andreopoulos B."/>
            <person name="Lipzen A."/>
            <person name="Chen C."/>
            <person name="Yanf M."/>
            <person name="Daum C."/>
            <person name="Ng V."/>
            <person name="Clum A."/>
            <person name="Steindorff A."/>
            <person name="Ohm R."/>
            <person name="Martin F."/>
            <person name="Silar P."/>
            <person name="Natvig D."/>
            <person name="Lalanne C."/>
            <person name="Gautier V."/>
            <person name="Ament-Velasquez S.L."/>
            <person name="Kruys A."/>
            <person name="Hutchinson M.I."/>
            <person name="Powell A.J."/>
            <person name="Barry K."/>
            <person name="Miller A.N."/>
            <person name="Grigoriev I.V."/>
            <person name="Debuchy R."/>
            <person name="Gladieux P."/>
            <person name="Thoren M.H."/>
            <person name="Johannesson H."/>
        </authorList>
    </citation>
    <scope>NUCLEOTIDE SEQUENCE</scope>
    <source>
        <strain evidence="8">PSN4</strain>
    </source>
</reference>
<dbReference type="InterPro" id="IPR036259">
    <property type="entry name" value="MFS_trans_sf"/>
</dbReference>
<keyword evidence="3 6" id="KW-0812">Transmembrane</keyword>
<evidence type="ECO:0000256" key="3">
    <source>
        <dbReference type="ARBA" id="ARBA00022692"/>
    </source>
</evidence>
<dbReference type="PANTHER" id="PTHR43791:SF21">
    <property type="entry name" value="MAJOR FACILITATOR SUPERFAMILY (MFS) PROFILE DOMAIN-CONTAINING PROTEIN"/>
    <property type="match status" value="1"/>
</dbReference>
<evidence type="ECO:0000313" key="9">
    <source>
        <dbReference type="Proteomes" id="UP001239445"/>
    </source>
</evidence>
<feature type="transmembrane region" description="Helical" evidence="6">
    <location>
        <begin position="56"/>
        <end position="79"/>
    </location>
</feature>
<dbReference type="InterPro" id="IPR011701">
    <property type="entry name" value="MFS"/>
</dbReference>
<dbReference type="InterPro" id="IPR020846">
    <property type="entry name" value="MFS_dom"/>
</dbReference>
<evidence type="ECO:0000256" key="1">
    <source>
        <dbReference type="ARBA" id="ARBA00004141"/>
    </source>
</evidence>
<feature type="transmembrane region" description="Helical" evidence="6">
    <location>
        <begin position="99"/>
        <end position="117"/>
    </location>
</feature>